<comment type="caution">
    <text evidence="8">The sequence shown here is derived from an EMBL/GenBank/DDBJ whole genome shotgun (WGS) entry which is preliminary data.</text>
</comment>
<dbReference type="EC" id="2.1.2.9" evidence="2 5"/>
<dbReference type="GO" id="GO:0005829">
    <property type="term" value="C:cytosol"/>
    <property type="evidence" value="ECO:0007669"/>
    <property type="project" value="TreeGrafter"/>
</dbReference>
<evidence type="ECO:0000256" key="4">
    <source>
        <dbReference type="ARBA" id="ARBA00022917"/>
    </source>
</evidence>
<feature type="binding site" evidence="5">
    <location>
        <begin position="107"/>
        <end position="110"/>
    </location>
    <ligand>
        <name>(6S)-5,6,7,8-tetrahydrofolate</name>
        <dbReference type="ChEBI" id="CHEBI:57453"/>
    </ligand>
</feature>
<dbReference type="InterPro" id="IPR036477">
    <property type="entry name" value="Formyl_transf_N_sf"/>
</dbReference>
<dbReference type="Proteomes" id="UP000179344">
    <property type="component" value="Unassembled WGS sequence"/>
</dbReference>
<dbReference type="InterPro" id="IPR005793">
    <property type="entry name" value="Formyl_trans_C"/>
</dbReference>
<gene>
    <name evidence="5" type="primary">fmt</name>
    <name evidence="8" type="ORF">A2V92_01040</name>
</gene>
<keyword evidence="3 5" id="KW-0808">Transferase</keyword>
<dbReference type="InterPro" id="IPR044135">
    <property type="entry name" value="Met-tRNA-FMT_C"/>
</dbReference>
<dbReference type="PANTHER" id="PTHR11138">
    <property type="entry name" value="METHIONYL-TRNA FORMYLTRANSFERASE"/>
    <property type="match status" value="1"/>
</dbReference>
<evidence type="ECO:0000256" key="2">
    <source>
        <dbReference type="ARBA" id="ARBA00012261"/>
    </source>
</evidence>
<dbReference type="HAMAP" id="MF_00182">
    <property type="entry name" value="Formyl_trans"/>
    <property type="match status" value="1"/>
</dbReference>
<dbReference type="InterPro" id="IPR011034">
    <property type="entry name" value="Formyl_transferase-like_C_sf"/>
</dbReference>
<evidence type="ECO:0000259" key="7">
    <source>
        <dbReference type="Pfam" id="PF02911"/>
    </source>
</evidence>
<reference evidence="8 9" key="1">
    <citation type="journal article" date="2016" name="Nat. Commun.">
        <title>Thousands of microbial genomes shed light on interconnected biogeochemical processes in an aquifer system.</title>
        <authorList>
            <person name="Anantharaman K."/>
            <person name="Brown C.T."/>
            <person name="Hug L.A."/>
            <person name="Sharon I."/>
            <person name="Castelle C.J."/>
            <person name="Probst A.J."/>
            <person name="Thomas B.C."/>
            <person name="Singh A."/>
            <person name="Wilkins M.J."/>
            <person name="Karaoz U."/>
            <person name="Brodie E.L."/>
            <person name="Williams K.H."/>
            <person name="Hubbard S.S."/>
            <person name="Banfield J.F."/>
        </authorList>
    </citation>
    <scope>NUCLEOTIDE SEQUENCE [LARGE SCALE GENOMIC DNA]</scope>
</reference>
<dbReference type="Gene3D" id="3.40.50.12230">
    <property type="match status" value="1"/>
</dbReference>
<dbReference type="FunFam" id="3.40.50.12230:FF:000001">
    <property type="entry name" value="Methionyl-tRNA formyltransferase"/>
    <property type="match status" value="1"/>
</dbReference>
<evidence type="ECO:0000313" key="8">
    <source>
        <dbReference type="EMBL" id="OGI45187.1"/>
    </source>
</evidence>
<dbReference type="PROSITE" id="PS00373">
    <property type="entry name" value="GART"/>
    <property type="match status" value="1"/>
</dbReference>
<dbReference type="GO" id="GO:0004479">
    <property type="term" value="F:methionyl-tRNA formyltransferase activity"/>
    <property type="evidence" value="ECO:0007669"/>
    <property type="project" value="UniProtKB-UniRule"/>
</dbReference>
<dbReference type="SUPFAM" id="SSF53328">
    <property type="entry name" value="Formyltransferase"/>
    <property type="match status" value="1"/>
</dbReference>
<evidence type="ECO:0000256" key="1">
    <source>
        <dbReference type="ARBA" id="ARBA00010699"/>
    </source>
</evidence>
<comment type="function">
    <text evidence="5">Attaches a formyl group to the free amino group of methionyl-tRNA(fMet). The formyl group appears to play a dual role in the initiator identity of N-formylmethionyl-tRNA by promoting its recognition by IF2 and preventing the misappropriation of this tRNA by the elongation apparatus.</text>
</comment>
<name>A0A1F6TJ69_9PROT</name>
<dbReference type="EMBL" id="MFST01000014">
    <property type="protein sequence ID" value="OGI45187.1"/>
    <property type="molecule type" value="Genomic_DNA"/>
</dbReference>
<protein>
    <recommendedName>
        <fullName evidence="2 5">Methionyl-tRNA formyltransferase</fullName>
        <ecNumber evidence="2 5">2.1.2.9</ecNumber>
    </recommendedName>
</protein>
<dbReference type="CDD" id="cd08704">
    <property type="entry name" value="Met_tRNA_FMT_C"/>
    <property type="match status" value="1"/>
</dbReference>
<dbReference type="CDD" id="cd08646">
    <property type="entry name" value="FMT_core_Met-tRNA-FMT_N"/>
    <property type="match status" value="1"/>
</dbReference>
<evidence type="ECO:0000259" key="6">
    <source>
        <dbReference type="Pfam" id="PF00551"/>
    </source>
</evidence>
<comment type="catalytic activity">
    <reaction evidence="5">
        <text>L-methionyl-tRNA(fMet) + (6R)-10-formyltetrahydrofolate = N-formyl-L-methionyl-tRNA(fMet) + (6S)-5,6,7,8-tetrahydrofolate + H(+)</text>
        <dbReference type="Rhea" id="RHEA:24380"/>
        <dbReference type="Rhea" id="RHEA-COMP:9952"/>
        <dbReference type="Rhea" id="RHEA-COMP:9953"/>
        <dbReference type="ChEBI" id="CHEBI:15378"/>
        <dbReference type="ChEBI" id="CHEBI:57453"/>
        <dbReference type="ChEBI" id="CHEBI:78530"/>
        <dbReference type="ChEBI" id="CHEBI:78844"/>
        <dbReference type="ChEBI" id="CHEBI:195366"/>
        <dbReference type="EC" id="2.1.2.9"/>
    </reaction>
</comment>
<dbReference type="InterPro" id="IPR002376">
    <property type="entry name" value="Formyl_transf_N"/>
</dbReference>
<dbReference type="SUPFAM" id="SSF50486">
    <property type="entry name" value="FMT C-terminal domain-like"/>
    <property type="match status" value="1"/>
</dbReference>
<feature type="domain" description="Formyl transferase C-terminal" evidence="7">
    <location>
        <begin position="201"/>
        <end position="300"/>
    </location>
</feature>
<evidence type="ECO:0000313" key="9">
    <source>
        <dbReference type="Proteomes" id="UP000179344"/>
    </source>
</evidence>
<dbReference type="Pfam" id="PF00551">
    <property type="entry name" value="Formyl_trans_N"/>
    <property type="match status" value="1"/>
</dbReference>
<dbReference type="InterPro" id="IPR001555">
    <property type="entry name" value="GART_AS"/>
</dbReference>
<dbReference type="AlphaFoldDB" id="A0A1F6TJ69"/>
<feature type="domain" description="Formyl transferase N-terminal" evidence="6">
    <location>
        <begin position="3"/>
        <end position="178"/>
    </location>
</feature>
<accession>A0A1F6TJ69</accession>
<comment type="similarity">
    <text evidence="1 5">Belongs to the Fmt family.</text>
</comment>
<organism evidence="8 9">
    <name type="scientific">Candidatus Muproteobacteria bacterium RBG_16_65_31</name>
    <dbReference type="NCBI Taxonomy" id="1817759"/>
    <lineage>
        <taxon>Bacteria</taxon>
        <taxon>Pseudomonadati</taxon>
        <taxon>Pseudomonadota</taxon>
        <taxon>Candidatus Muproteobacteria</taxon>
    </lineage>
</organism>
<dbReference type="NCBIfam" id="TIGR00460">
    <property type="entry name" value="fmt"/>
    <property type="match status" value="1"/>
</dbReference>
<sequence>MNLIFAGTPAFAVPALEALLRAGHRILAVYTQPDRPAGRGRRLAASSVKEFALAHGLEVRQPETIKGRAEELKALNPDAMVVIAYGVLLPPEILAVPKHGCINVHASLLPRWRGAAPIARALEAGDAVTGVTIMRMDAGLDTGPMLHKVETPIRADDTAQTLHDRLAALGADALVAALAALARGALEPRPQDEAGACYAGKLKKAEARLDWTQPAAVIHRRIRAFNPWPVASTVFAGKTIRLWEVGPLEPGRAGAAPGTVARADAGGIRVCAGDGEVNITRLQAEGGRALAAADFLNGFRLAPGDRFVR</sequence>
<evidence type="ECO:0000256" key="3">
    <source>
        <dbReference type="ARBA" id="ARBA00022679"/>
    </source>
</evidence>
<keyword evidence="4 5" id="KW-0648">Protein biosynthesis</keyword>
<proteinExistence type="inferred from homology"/>
<dbReference type="InterPro" id="IPR005794">
    <property type="entry name" value="Fmt"/>
</dbReference>
<dbReference type="PANTHER" id="PTHR11138:SF5">
    <property type="entry name" value="METHIONYL-TRNA FORMYLTRANSFERASE, MITOCHONDRIAL"/>
    <property type="match status" value="1"/>
</dbReference>
<dbReference type="InterPro" id="IPR041711">
    <property type="entry name" value="Met-tRNA-FMT_N"/>
</dbReference>
<dbReference type="Pfam" id="PF02911">
    <property type="entry name" value="Formyl_trans_C"/>
    <property type="match status" value="1"/>
</dbReference>
<evidence type="ECO:0000256" key="5">
    <source>
        <dbReference type="HAMAP-Rule" id="MF_00182"/>
    </source>
</evidence>